<dbReference type="InterPro" id="IPR002941">
    <property type="entry name" value="DNA_methylase_N4/N6"/>
</dbReference>
<dbReference type="GO" id="GO:0003677">
    <property type="term" value="F:DNA binding"/>
    <property type="evidence" value="ECO:0007669"/>
    <property type="project" value="InterPro"/>
</dbReference>
<dbReference type="Proteomes" id="UP000177130">
    <property type="component" value="Unassembled WGS sequence"/>
</dbReference>
<keyword evidence="1" id="KW-0489">Methyltransferase</keyword>
<dbReference type="InterPro" id="IPR002295">
    <property type="entry name" value="N4/N6-MTase_EcoPI_Mod-like"/>
</dbReference>
<dbReference type="GO" id="GO:0032259">
    <property type="term" value="P:methylation"/>
    <property type="evidence" value="ECO:0007669"/>
    <property type="project" value="UniProtKB-KW"/>
</dbReference>
<reference evidence="5 6" key="1">
    <citation type="journal article" date="2016" name="Nat. Commun.">
        <title>Thousands of microbial genomes shed light on interconnected biogeochemical processes in an aquifer system.</title>
        <authorList>
            <person name="Anantharaman K."/>
            <person name="Brown C.T."/>
            <person name="Hug L.A."/>
            <person name="Sharon I."/>
            <person name="Castelle C.J."/>
            <person name="Probst A.J."/>
            <person name="Thomas B.C."/>
            <person name="Singh A."/>
            <person name="Wilkins M.J."/>
            <person name="Karaoz U."/>
            <person name="Brodie E.L."/>
            <person name="Williams K.H."/>
            <person name="Hubbard S.S."/>
            <person name="Banfield J.F."/>
        </authorList>
    </citation>
    <scope>NUCLEOTIDE SEQUENCE [LARGE SCALE GENOMIC DNA]</scope>
</reference>
<evidence type="ECO:0000256" key="1">
    <source>
        <dbReference type="ARBA" id="ARBA00022603"/>
    </source>
</evidence>
<evidence type="ECO:0000259" key="4">
    <source>
        <dbReference type="Pfam" id="PF01555"/>
    </source>
</evidence>
<organism evidence="5 6">
    <name type="scientific">Candidatus Taylorbacteria bacterium RIFCSPHIGHO2_02_FULL_43_32b</name>
    <dbReference type="NCBI Taxonomy" id="1802306"/>
    <lineage>
        <taxon>Bacteria</taxon>
        <taxon>Candidatus Tayloriibacteriota</taxon>
    </lineage>
</organism>
<dbReference type="PRINTS" id="PR00506">
    <property type="entry name" value="D21N6MTFRASE"/>
</dbReference>
<dbReference type="GO" id="GO:0008170">
    <property type="term" value="F:N-methyltransferase activity"/>
    <property type="evidence" value="ECO:0007669"/>
    <property type="project" value="InterPro"/>
</dbReference>
<accession>A0A1G2MEI7</accession>
<dbReference type="EMBL" id="MHRK01000059">
    <property type="protein sequence ID" value="OHA22114.1"/>
    <property type="molecule type" value="Genomic_DNA"/>
</dbReference>
<gene>
    <name evidence="5" type="ORF">A3C72_01465</name>
</gene>
<evidence type="ECO:0000313" key="6">
    <source>
        <dbReference type="Proteomes" id="UP000177130"/>
    </source>
</evidence>
<dbReference type="Pfam" id="PF01555">
    <property type="entry name" value="N6_N4_Mtase"/>
    <property type="match status" value="1"/>
</dbReference>
<protein>
    <recommendedName>
        <fullName evidence="4">DNA methylase N-4/N-6 domain-containing protein</fullName>
    </recommendedName>
</protein>
<dbReference type="InterPro" id="IPR029063">
    <property type="entry name" value="SAM-dependent_MTases_sf"/>
</dbReference>
<feature type="domain" description="DNA methylase N-4/N-6" evidence="4">
    <location>
        <begin position="113"/>
        <end position="380"/>
    </location>
</feature>
<dbReference type="SUPFAM" id="SSF53335">
    <property type="entry name" value="S-adenosyl-L-methionine-dependent methyltransferases"/>
    <property type="match status" value="1"/>
</dbReference>
<sequence length="672" mass="76432">MTMKNDRQQRLTELLKRGLKNIEAGEEIPTEWARELFPPERREYELSYYGKESEEKVIADTMAVPLQPMSTFGTNGVDWHNKLIFGDNLQAMKTLLQMKEAGELNNADGTPGVRLVYIDPPFATKRDFHGTKDQQAYQDKVVGAEFIEFVRRRLILLRQLMAKESTIYLHIDSRKGHYIKAIMDEVFSGYEFAEIAWICGLMGSGKFYPKAHENIYCYRSSSAPFNPPQRIGLSQRITKALQHDKQGWFYTRGKESSGGSDYLKSYIAPSTVRTKDDAIAFANKHRPQQAWSVWIGKKELATAFNDHPTGTYAYTPQESVGYPTQKPEALLNRIIASSSNEGDIVLDAFAGSGTTCAVAEKLKRRWIGIDCGKLAIYTIQKRMLNLKDTIGNTGKRLNNKPFTLYNAGLYDFDTLRALPWESWRFFALQLFGCKDEPHTIRGFNLDGKRQGASVVVFNYFDKGDIGYETIEDIHHTIGKQVGNRCFIIAPRGVFLFQEDYVDFDGVRYYALRIPYSFINELHTREFSALKQPNDEDSVNQTVEAVGFDFIKPPVVDFDIKAARSGGATLKLKKFESRARVRGKETVGGKETLSTVLIDYDYNGHVFDLDVVHYAHDIEKGSWSLEIPADKLTKKAMFVFLDIYGNEARIVIEGTNGIRSSRNEAKKRPVHKK</sequence>
<keyword evidence="3" id="KW-0949">S-adenosyl-L-methionine</keyword>
<dbReference type="AlphaFoldDB" id="A0A1G2MEI7"/>
<evidence type="ECO:0000313" key="5">
    <source>
        <dbReference type="EMBL" id="OHA22114.1"/>
    </source>
</evidence>
<comment type="caution">
    <text evidence="5">The sequence shown here is derived from an EMBL/GenBank/DDBJ whole genome shotgun (WGS) entry which is preliminary data.</text>
</comment>
<proteinExistence type="predicted"/>
<name>A0A1G2MEI7_9BACT</name>
<dbReference type="Gene3D" id="3.40.50.150">
    <property type="entry name" value="Vaccinia Virus protein VP39"/>
    <property type="match status" value="1"/>
</dbReference>
<keyword evidence="2" id="KW-0808">Transferase</keyword>
<evidence type="ECO:0000256" key="3">
    <source>
        <dbReference type="ARBA" id="ARBA00022691"/>
    </source>
</evidence>
<dbReference type="STRING" id="1802306.A3C72_01465"/>
<evidence type="ECO:0000256" key="2">
    <source>
        <dbReference type="ARBA" id="ARBA00022679"/>
    </source>
</evidence>